<organism evidence="2 3">
    <name type="scientific">Myceligenerans crystallogenes</name>
    <dbReference type="NCBI Taxonomy" id="316335"/>
    <lineage>
        <taxon>Bacteria</taxon>
        <taxon>Bacillati</taxon>
        <taxon>Actinomycetota</taxon>
        <taxon>Actinomycetes</taxon>
        <taxon>Micrococcales</taxon>
        <taxon>Promicromonosporaceae</taxon>
        <taxon>Myceligenerans</taxon>
    </lineage>
</organism>
<protein>
    <recommendedName>
        <fullName evidence="4">Peptidase C39-like domain-containing protein</fullName>
    </recommendedName>
</protein>
<dbReference type="RefSeq" id="WP_344102855.1">
    <property type="nucleotide sequence ID" value="NZ_BAAANL010000004.1"/>
</dbReference>
<evidence type="ECO:0008006" key="4">
    <source>
        <dbReference type="Google" id="ProtNLM"/>
    </source>
</evidence>
<evidence type="ECO:0000313" key="3">
    <source>
        <dbReference type="Proteomes" id="UP001501094"/>
    </source>
</evidence>
<keyword evidence="3" id="KW-1185">Reference proteome</keyword>
<accession>A0ABN2NDH1</accession>
<reference evidence="2 3" key="1">
    <citation type="journal article" date="2019" name="Int. J. Syst. Evol. Microbiol.">
        <title>The Global Catalogue of Microorganisms (GCM) 10K type strain sequencing project: providing services to taxonomists for standard genome sequencing and annotation.</title>
        <authorList>
            <consortium name="The Broad Institute Genomics Platform"/>
            <consortium name="The Broad Institute Genome Sequencing Center for Infectious Disease"/>
            <person name="Wu L."/>
            <person name="Ma J."/>
        </authorList>
    </citation>
    <scope>NUCLEOTIDE SEQUENCE [LARGE SCALE GENOMIC DNA]</scope>
    <source>
        <strain evidence="2 3">JCM 14326</strain>
    </source>
</reference>
<evidence type="ECO:0000313" key="2">
    <source>
        <dbReference type="EMBL" id="GAA1864392.1"/>
    </source>
</evidence>
<dbReference type="EMBL" id="BAAANL010000004">
    <property type="protein sequence ID" value="GAA1864392.1"/>
    <property type="molecule type" value="Genomic_DNA"/>
</dbReference>
<evidence type="ECO:0000256" key="1">
    <source>
        <dbReference type="SAM" id="MobiDB-lite"/>
    </source>
</evidence>
<comment type="caution">
    <text evidence="2">The sequence shown here is derived from an EMBL/GenBank/DDBJ whole genome shotgun (WGS) entry which is preliminary data.</text>
</comment>
<gene>
    <name evidence="2" type="ORF">GCM10009751_23110</name>
</gene>
<proteinExistence type="predicted"/>
<name>A0ABN2NDH1_9MICO</name>
<feature type="region of interest" description="Disordered" evidence="1">
    <location>
        <begin position="104"/>
        <end position="123"/>
    </location>
</feature>
<sequence>MGQEPWGLNEALAARLSRLPERDVRRVLGLGLPAIARGAAAVALRLPDGALVSQKTGTTCGAAVLLMLAAQREPELAWFLSTGERIEGRVPEFLLGARIGTRGTTTHGGAPAGARAGAGASGPTDRRLAAVQVAVRRRTNRWTFWPGVFFGSAPWGYVREVRRVTGRPVEAVYSALGPLGPDRLDVVDRAVAAVDRGVLVPFLAGPSAGQSRARLPRHYVLLVGHDGDTLRFYEPASGEVRRVPLTAVRGGDVGGNDVFGGWGAVYGVFLPEA</sequence>
<dbReference type="Proteomes" id="UP001501094">
    <property type="component" value="Unassembled WGS sequence"/>
</dbReference>